<proteinExistence type="predicted"/>
<dbReference type="AlphaFoldDB" id="A0A1B2JHB8"/>
<evidence type="ECO:0000313" key="3">
    <source>
        <dbReference type="Proteomes" id="UP000094565"/>
    </source>
</evidence>
<feature type="transmembrane region" description="Helical" evidence="1">
    <location>
        <begin position="73"/>
        <end position="93"/>
    </location>
</feature>
<keyword evidence="1" id="KW-1133">Transmembrane helix</keyword>
<keyword evidence="3" id="KW-1185">Reference proteome</keyword>
<dbReference type="Proteomes" id="UP000094565">
    <property type="component" value="Chromosome 4"/>
</dbReference>
<dbReference type="EMBL" id="CP014587">
    <property type="protein sequence ID" value="ANZ77439.1"/>
    <property type="molecule type" value="Genomic_DNA"/>
</dbReference>
<keyword evidence="1" id="KW-0812">Transmembrane</keyword>
<sequence>MPIPDINYNSLLLREHQLYSSLRQHAKIPLESPRLGFKPSHIYGLGSFNYELIENEGQHLNCSEMHKLSQSLLVAFIFMAVLGTTILLGVKIFKVGALKGYKRVQHQSQTVRSINSWVNENSNRFNLPNEVVPSLSHTPSTVADSSPNRSPALSPIMIPQVNQVRKHSDLYLYDFAAQRV</sequence>
<keyword evidence="1" id="KW-0472">Membrane</keyword>
<organism evidence="2 3">
    <name type="scientific">Komagataella pastoris</name>
    <name type="common">Yeast</name>
    <name type="synonym">Pichia pastoris</name>
    <dbReference type="NCBI Taxonomy" id="4922"/>
    <lineage>
        <taxon>Eukaryota</taxon>
        <taxon>Fungi</taxon>
        <taxon>Dikarya</taxon>
        <taxon>Ascomycota</taxon>
        <taxon>Saccharomycotina</taxon>
        <taxon>Pichiomycetes</taxon>
        <taxon>Pichiales</taxon>
        <taxon>Pichiaceae</taxon>
        <taxon>Komagataella</taxon>
    </lineage>
</organism>
<accession>A0A1B2JHB8</accession>
<reference evidence="2 3" key="1">
    <citation type="submission" date="2016-02" db="EMBL/GenBank/DDBJ databases">
        <title>Comparative genomic and transcriptomic foundation for Pichia pastoris.</title>
        <authorList>
            <person name="Love K.R."/>
            <person name="Shah K.A."/>
            <person name="Whittaker C.A."/>
            <person name="Wu J."/>
            <person name="Bartlett M.C."/>
            <person name="Ma D."/>
            <person name="Leeson R.L."/>
            <person name="Priest M."/>
            <person name="Young S.K."/>
            <person name="Love J.C."/>
        </authorList>
    </citation>
    <scope>NUCLEOTIDE SEQUENCE [LARGE SCALE GENOMIC DNA]</scope>
    <source>
        <strain evidence="2 3">ATCC 28485</strain>
    </source>
</reference>
<dbReference type="OrthoDB" id="10282450at2759"/>
<name>A0A1B2JHB8_PICPA</name>
<protein>
    <submittedName>
        <fullName evidence="2">BA75_04446T0</fullName>
    </submittedName>
</protein>
<evidence type="ECO:0000256" key="1">
    <source>
        <dbReference type="SAM" id="Phobius"/>
    </source>
</evidence>
<evidence type="ECO:0000313" key="2">
    <source>
        <dbReference type="EMBL" id="ANZ77439.1"/>
    </source>
</evidence>
<gene>
    <name evidence="2" type="ORF">ATY40_BA7504446</name>
</gene>